<name>F3QW01_9BACT</name>
<keyword evidence="1" id="KW-0812">Transmembrane</keyword>
<gene>
    <name evidence="2" type="ORF">HMPREF9442_02325</name>
</gene>
<evidence type="ECO:0000313" key="3">
    <source>
        <dbReference type="Proteomes" id="UP000005546"/>
    </source>
</evidence>
<evidence type="ECO:0000256" key="1">
    <source>
        <dbReference type="SAM" id="Phobius"/>
    </source>
</evidence>
<evidence type="ECO:0000313" key="2">
    <source>
        <dbReference type="EMBL" id="EGG52470.1"/>
    </source>
</evidence>
<proteinExistence type="predicted"/>
<dbReference type="Proteomes" id="UP000005546">
    <property type="component" value="Unassembled WGS sequence"/>
</dbReference>
<keyword evidence="1" id="KW-0472">Membrane</keyword>
<dbReference type="AlphaFoldDB" id="F3QW01"/>
<keyword evidence="3" id="KW-1185">Reference proteome</keyword>
<keyword evidence="1" id="KW-1133">Transmembrane helix</keyword>
<feature type="transmembrane region" description="Helical" evidence="1">
    <location>
        <begin position="12"/>
        <end position="32"/>
    </location>
</feature>
<protein>
    <submittedName>
        <fullName evidence="2">Conserved domain protein</fullName>
    </submittedName>
</protein>
<accession>F3QW01</accession>
<comment type="caution">
    <text evidence="2">The sequence shown here is derived from an EMBL/GenBank/DDBJ whole genome shotgun (WGS) entry which is preliminary data.</text>
</comment>
<dbReference type="EMBL" id="AFBR01000067">
    <property type="protein sequence ID" value="EGG52470.1"/>
    <property type="molecule type" value="Genomic_DNA"/>
</dbReference>
<reference evidence="2 3" key="1">
    <citation type="submission" date="2011-02" db="EMBL/GenBank/DDBJ databases">
        <authorList>
            <person name="Weinstock G."/>
            <person name="Sodergren E."/>
            <person name="Clifton S."/>
            <person name="Fulton L."/>
            <person name="Fulton B."/>
            <person name="Courtney L."/>
            <person name="Fronick C."/>
            <person name="Harrison M."/>
            <person name="Strong C."/>
            <person name="Farmer C."/>
            <person name="Delahaunty K."/>
            <person name="Markovic C."/>
            <person name="Hall O."/>
            <person name="Minx P."/>
            <person name="Tomlinson C."/>
            <person name="Mitreva M."/>
            <person name="Hou S."/>
            <person name="Chen J."/>
            <person name="Wollam A."/>
            <person name="Pepin K.H."/>
            <person name="Johnson M."/>
            <person name="Bhonagiri V."/>
            <person name="Zhang X."/>
            <person name="Suruliraj S."/>
            <person name="Warren W."/>
            <person name="Chinwalla A."/>
            <person name="Mardis E.R."/>
            <person name="Wilson R.K."/>
        </authorList>
    </citation>
    <scope>NUCLEOTIDE SEQUENCE [LARGE SCALE GENOMIC DNA]</scope>
    <source>
        <strain evidence="2 3">YIT 11841</strain>
    </source>
</reference>
<dbReference type="HOGENOM" id="CLU_3101872_0_0_10"/>
<organism evidence="2 3">
    <name type="scientific">Paraprevotella xylaniphila YIT 11841</name>
    <dbReference type="NCBI Taxonomy" id="762982"/>
    <lineage>
        <taxon>Bacteria</taxon>
        <taxon>Pseudomonadati</taxon>
        <taxon>Bacteroidota</taxon>
        <taxon>Bacteroidia</taxon>
        <taxon>Bacteroidales</taxon>
        <taxon>Prevotellaceae</taxon>
        <taxon>Paraprevotella</taxon>
    </lineage>
</organism>
<sequence length="51" mass="6410">MAFFWIFIHKNLFGWLLLDFLRLSYSFFLTYLRYDGIDFLLSFCYKTFDFL</sequence>